<evidence type="ECO:0000256" key="1">
    <source>
        <dbReference type="SAM" id="MobiDB-lite"/>
    </source>
</evidence>
<evidence type="ECO:0000313" key="2">
    <source>
        <dbReference type="EMBL" id="KAL0303244.1"/>
    </source>
</evidence>
<evidence type="ECO:0008006" key="3">
    <source>
        <dbReference type="Google" id="ProtNLM"/>
    </source>
</evidence>
<reference evidence="2" key="2">
    <citation type="journal article" date="2024" name="Plant">
        <title>Genomic evolution and insights into agronomic trait innovations of Sesamum species.</title>
        <authorList>
            <person name="Miao H."/>
            <person name="Wang L."/>
            <person name="Qu L."/>
            <person name="Liu H."/>
            <person name="Sun Y."/>
            <person name="Le M."/>
            <person name="Wang Q."/>
            <person name="Wei S."/>
            <person name="Zheng Y."/>
            <person name="Lin W."/>
            <person name="Duan Y."/>
            <person name="Cao H."/>
            <person name="Xiong S."/>
            <person name="Wang X."/>
            <person name="Wei L."/>
            <person name="Li C."/>
            <person name="Ma Q."/>
            <person name="Ju M."/>
            <person name="Zhao R."/>
            <person name="Li G."/>
            <person name="Mu C."/>
            <person name="Tian Q."/>
            <person name="Mei H."/>
            <person name="Zhang T."/>
            <person name="Gao T."/>
            <person name="Zhang H."/>
        </authorList>
    </citation>
    <scope>NUCLEOTIDE SEQUENCE</scope>
    <source>
        <strain evidence="2">G02</strain>
    </source>
</reference>
<feature type="region of interest" description="Disordered" evidence="1">
    <location>
        <begin position="28"/>
        <end position="64"/>
    </location>
</feature>
<dbReference type="PANTHER" id="PTHR33437:SF2">
    <property type="entry name" value="OS06G0361200 PROTEIN"/>
    <property type="match status" value="1"/>
</dbReference>
<dbReference type="AlphaFoldDB" id="A0AAW2K978"/>
<gene>
    <name evidence="2" type="ORF">Sradi_6192500</name>
</gene>
<name>A0AAW2K978_SESRA</name>
<accession>A0AAW2K978</accession>
<protein>
    <recommendedName>
        <fullName evidence="3">Retrotransposon gag protein</fullName>
    </recommendedName>
</protein>
<organism evidence="2">
    <name type="scientific">Sesamum radiatum</name>
    <name type="common">Black benniseed</name>
    <dbReference type="NCBI Taxonomy" id="300843"/>
    <lineage>
        <taxon>Eukaryota</taxon>
        <taxon>Viridiplantae</taxon>
        <taxon>Streptophyta</taxon>
        <taxon>Embryophyta</taxon>
        <taxon>Tracheophyta</taxon>
        <taxon>Spermatophyta</taxon>
        <taxon>Magnoliopsida</taxon>
        <taxon>eudicotyledons</taxon>
        <taxon>Gunneridae</taxon>
        <taxon>Pentapetalae</taxon>
        <taxon>asterids</taxon>
        <taxon>lamiids</taxon>
        <taxon>Lamiales</taxon>
        <taxon>Pedaliaceae</taxon>
        <taxon>Sesamum</taxon>
    </lineage>
</organism>
<proteinExistence type="predicted"/>
<comment type="caution">
    <text evidence="2">The sequence shown here is derived from an EMBL/GenBank/DDBJ whole genome shotgun (WGS) entry which is preliminary data.</text>
</comment>
<feature type="compositionally biased region" description="Polar residues" evidence="1">
    <location>
        <begin position="28"/>
        <end position="42"/>
    </location>
</feature>
<sequence length="411" mass="47257">MIQAIADLQKIVEDKDFQIAQLMNKLEPTNTGESSYNHSSASKHAGKEKQVDEEPSMQEFVQKSSHSATSIAALSVQQLQEMIANTIKAQYSGSAQNSTQVDDLQLKLNSIWSITVGTTRTTQLNCKKGQKHQNCNQEFCKEFPQRGVCRRNVHQRHALGIPLHSARDQAKELQRISYPHPRHGTKFGNHKTAFPINDQRKDKKDLKSSKKFIKPNIKESMAIKTAPVKISSNDRKKLENPKDQLMKNDRRQVILKELQEKEYPFLNSDVPYIFDQLLERKLIKLPESKHLGKAEKVNDPKYYKYHRVVSYPIEKCFVVKEEIMTLAKEGKIILDIEEMASTNVISITTTNNRHVLEGVKEVKQPSTTLSPLQFGSFEPIQIEDLFVNEEKEIPTKDDDGWIRVMHRQRQK</sequence>
<dbReference type="EMBL" id="JACGWJ010000029">
    <property type="protein sequence ID" value="KAL0303244.1"/>
    <property type="molecule type" value="Genomic_DNA"/>
</dbReference>
<dbReference type="PANTHER" id="PTHR33437">
    <property type="entry name" value="OS06G0361200 PROTEIN"/>
    <property type="match status" value="1"/>
</dbReference>
<reference evidence="2" key="1">
    <citation type="submission" date="2020-06" db="EMBL/GenBank/DDBJ databases">
        <authorList>
            <person name="Li T."/>
            <person name="Hu X."/>
            <person name="Zhang T."/>
            <person name="Song X."/>
            <person name="Zhang H."/>
            <person name="Dai N."/>
            <person name="Sheng W."/>
            <person name="Hou X."/>
            <person name="Wei L."/>
        </authorList>
    </citation>
    <scope>NUCLEOTIDE SEQUENCE</scope>
    <source>
        <strain evidence="2">G02</strain>
        <tissue evidence="2">Leaf</tissue>
    </source>
</reference>